<evidence type="ECO:0000313" key="9">
    <source>
        <dbReference type="EMBL" id="SCX35418.1"/>
    </source>
</evidence>
<proteinExistence type="inferred from homology"/>
<dbReference type="GO" id="GO:0000976">
    <property type="term" value="F:transcription cis-regulatory region binding"/>
    <property type="evidence" value="ECO:0007669"/>
    <property type="project" value="TreeGrafter"/>
</dbReference>
<evidence type="ECO:0000256" key="2">
    <source>
        <dbReference type="ARBA" id="ARBA00023015"/>
    </source>
</evidence>
<name>A0A1R3U7D6_9HYPH</name>
<dbReference type="Pfam" id="PF03466">
    <property type="entry name" value="LysR_substrate"/>
    <property type="match status" value="1"/>
</dbReference>
<dbReference type="InterPro" id="IPR005119">
    <property type="entry name" value="LysR_subst-bd"/>
</dbReference>
<evidence type="ECO:0000256" key="5">
    <source>
        <dbReference type="ARBA" id="ARBA00054626"/>
    </source>
</evidence>
<dbReference type="InterPro" id="IPR000847">
    <property type="entry name" value="LysR_HTH_N"/>
</dbReference>
<keyword evidence="4" id="KW-0804">Transcription</keyword>
<gene>
    <name evidence="9" type="primary">cysL_4</name>
    <name evidence="9" type="ORF">DSM25559_4969</name>
</gene>
<keyword evidence="3" id="KW-0238">DNA-binding</keyword>
<feature type="domain" description="HTH lysR-type" evidence="8">
    <location>
        <begin position="29"/>
        <end position="86"/>
    </location>
</feature>
<dbReference type="PANTHER" id="PTHR30126">
    <property type="entry name" value="HTH-TYPE TRANSCRIPTIONAL REGULATOR"/>
    <property type="match status" value="1"/>
</dbReference>
<dbReference type="InterPro" id="IPR036390">
    <property type="entry name" value="WH_DNA-bd_sf"/>
</dbReference>
<dbReference type="PANTHER" id="PTHR30126:SF39">
    <property type="entry name" value="HTH-TYPE TRANSCRIPTIONAL REGULATOR CYSL"/>
    <property type="match status" value="1"/>
</dbReference>
<evidence type="ECO:0000256" key="4">
    <source>
        <dbReference type="ARBA" id="ARBA00023163"/>
    </source>
</evidence>
<evidence type="ECO:0000256" key="1">
    <source>
        <dbReference type="ARBA" id="ARBA00009437"/>
    </source>
</evidence>
<dbReference type="GO" id="GO:0003700">
    <property type="term" value="F:DNA-binding transcription factor activity"/>
    <property type="evidence" value="ECO:0007669"/>
    <property type="project" value="InterPro"/>
</dbReference>
<dbReference type="Proteomes" id="UP000187891">
    <property type="component" value="Unassembled WGS sequence"/>
</dbReference>
<dbReference type="Gene3D" id="3.40.190.290">
    <property type="match status" value="1"/>
</dbReference>
<dbReference type="PROSITE" id="PS50931">
    <property type="entry name" value="HTH_LYSR"/>
    <property type="match status" value="1"/>
</dbReference>
<reference evidence="10" key="1">
    <citation type="submission" date="2016-10" db="EMBL/GenBank/DDBJ databases">
        <authorList>
            <person name="Wibberg D."/>
        </authorList>
    </citation>
    <scope>NUCLEOTIDE SEQUENCE [LARGE SCALE GENOMIC DNA]</scope>
</reference>
<dbReference type="Pfam" id="PF00126">
    <property type="entry name" value="HTH_1"/>
    <property type="match status" value="1"/>
</dbReference>
<sequence length="320" mass="34631">MQQFHRIILLRTFGKIDYNSEQIHVAIFMTLDQLRIFAEVASQQHITKAAKAMNMTQSAVSAAVIALEERHGVALFDRIGRSIVLNQTGAIFLEHALQVLAEAKAAESALSDLAGLLRGELSVMASQTVGAYWLPSRLAKFHTRYPGLGLDVRIGNTEAVGDAVEAGRVELGVVEGAVDRPALSSRMIATDEMILVVSPTHPWAKGKKLGKADFEGATWVLREPGSGTRLAFETMMTKEKLELQALNVAIVLPGNEAVLGAVEAGMGATLTSRSAAQTELNSGLLVEANACQLPRPFFLLRHKERYRSKAADAFEALLSE</sequence>
<dbReference type="AlphaFoldDB" id="A0A1R3U7D6"/>
<comment type="function">
    <text evidence="5">Transcriptional regulator of the ttuABCDE tartrate utilization operon.</text>
</comment>
<comment type="similarity">
    <text evidence="1">Belongs to the LysR transcriptional regulatory family.</text>
</comment>
<dbReference type="InterPro" id="IPR036388">
    <property type="entry name" value="WH-like_DNA-bd_sf"/>
</dbReference>
<dbReference type="EMBL" id="FMUE01000021">
    <property type="protein sequence ID" value="SCX35418.1"/>
    <property type="molecule type" value="Genomic_DNA"/>
</dbReference>
<dbReference type="CDD" id="cd08420">
    <property type="entry name" value="PBP2_CysL_like"/>
    <property type="match status" value="1"/>
</dbReference>
<dbReference type="FunFam" id="1.10.10.10:FF:000001">
    <property type="entry name" value="LysR family transcriptional regulator"/>
    <property type="match status" value="1"/>
</dbReference>
<dbReference type="PRINTS" id="PR00039">
    <property type="entry name" value="HTHLYSR"/>
</dbReference>
<dbReference type="Gene3D" id="1.10.10.10">
    <property type="entry name" value="Winged helix-like DNA-binding domain superfamily/Winged helix DNA-binding domain"/>
    <property type="match status" value="1"/>
</dbReference>
<evidence type="ECO:0000259" key="8">
    <source>
        <dbReference type="PROSITE" id="PS50931"/>
    </source>
</evidence>
<keyword evidence="2" id="KW-0805">Transcription regulation</keyword>
<evidence type="ECO:0000256" key="7">
    <source>
        <dbReference type="ARBA" id="ARBA00083243"/>
    </source>
</evidence>
<evidence type="ECO:0000313" key="10">
    <source>
        <dbReference type="Proteomes" id="UP000187891"/>
    </source>
</evidence>
<organism evidence="9 10">
    <name type="scientific">Agrobacterium rosae</name>
    <dbReference type="NCBI Taxonomy" id="1972867"/>
    <lineage>
        <taxon>Bacteria</taxon>
        <taxon>Pseudomonadati</taxon>
        <taxon>Pseudomonadota</taxon>
        <taxon>Alphaproteobacteria</taxon>
        <taxon>Hyphomicrobiales</taxon>
        <taxon>Rhizobiaceae</taxon>
        <taxon>Rhizobium/Agrobacterium group</taxon>
        <taxon>Agrobacterium</taxon>
    </lineage>
</organism>
<accession>A0A1R3U7D6</accession>
<dbReference type="SUPFAM" id="SSF53850">
    <property type="entry name" value="Periplasmic binding protein-like II"/>
    <property type="match status" value="1"/>
</dbReference>
<dbReference type="SUPFAM" id="SSF46785">
    <property type="entry name" value="Winged helix' DNA-binding domain"/>
    <property type="match status" value="1"/>
</dbReference>
<protein>
    <recommendedName>
        <fullName evidence="6">HTH-type transcriptional regulator TtuA</fullName>
    </recommendedName>
    <alternativeName>
        <fullName evidence="7">Tartrate utilization transcriptional regulator</fullName>
    </alternativeName>
</protein>
<dbReference type="STRING" id="1907666.DSM25559_4969"/>
<evidence type="ECO:0000256" key="3">
    <source>
        <dbReference type="ARBA" id="ARBA00023125"/>
    </source>
</evidence>
<evidence type="ECO:0000256" key="6">
    <source>
        <dbReference type="ARBA" id="ARBA00067332"/>
    </source>
</evidence>